<dbReference type="PROSITE" id="PS01124">
    <property type="entry name" value="HTH_ARAC_FAMILY_2"/>
    <property type="match status" value="1"/>
</dbReference>
<keyword evidence="1" id="KW-0805">Transcription regulation</keyword>
<evidence type="ECO:0000256" key="3">
    <source>
        <dbReference type="ARBA" id="ARBA00023163"/>
    </source>
</evidence>
<evidence type="ECO:0000256" key="1">
    <source>
        <dbReference type="ARBA" id="ARBA00023015"/>
    </source>
</evidence>
<sequence length="339" mass="38788">MTGSHYRLGVITHPDWQSGRDIARGCQQYYAGQAAYQIRILPYDSVRDDAELRQFDGFLIEHFSTKRAELFRGRPVVYLDYLFPPVDSHSIIIDNQQAGALAADHLSQTGARYFAYCDFAYSKKDQSEDREGVNRTQIRFRGFSRQLVEQRLIQSTDEVHRHSLSNYSRLRYWLEGLPKPIAVYCNNDHIALHITQIAKLLRIQLRKELFVLGTDNDSTLCELSEPRLSSIDMGFEQLGYEAAKLLDQLAKGQAIHNINYTLAPKSIVERRSSTPLNSNSPTKELYVGDLNQACAQLRLNERAISEIAVQAGFSSYPQFLRQFKAHTGLTPSSYRKHHQ</sequence>
<name>D5EQM4_CORAD</name>
<dbReference type="eggNOG" id="COG1609">
    <property type="taxonomic scope" value="Bacteria"/>
</dbReference>
<dbReference type="InterPro" id="IPR046335">
    <property type="entry name" value="LacI/GalR-like_sensor"/>
</dbReference>
<feature type="domain" description="HTH araC/xylS-type" evidence="4">
    <location>
        <begin position="290"/>
        <end position="337"/>
    </location>
</feature>
<dbReference type="Proteomes" id="UP000000925">
    <property type="component" value="Chromosome"/>
</dbReference>
<proteinExistence type="predicted"/>
<keyword evidence="2" id="KW-0238">DNA-binding</keyword>
<dbReference type="STRING" id="583355.Caka_2825"/>
<dbReference type="AlphaFoldDB" id="D5EQM4"/>
<dbReference type="Gene3D" id="1.10.10.60">
    <property type="entry name" value="Homeodomain-like"/>
    <property type="match status" value="1"/>
</dbReference>
<dbReference type="Pfam" id="PF12833">
    <property type="entry name" value="HTH_18"/>
    <property type="match status" value="1"/>
</dbReference>
<dbReference type="Gene3D" id="3.40.50.2300">
    <property type="match status" value="2"/>
</dbReference>
<dbReference type="GO" id="GO:0000976">
    <property type="term" value="F:transcription cis-regulatory region binding"/>
    <property type="evidence" value="ECO:0007669"/>
    <property type="project" value="TreeGrafter"/>
</dbReference>
<dbReference type="InterPro" id="IPR028082">
    <property type="entry name" value="Peripla_BP_I"/>
</dbReference>
<keyword evidence="6" id="KW-1185">Reference proteome</keyword>
<dbReference type="InterPro" id="IPR020449">
    <property type="entry name" value="Tscrpt_reg_AraC-type_HTH"/>
</dbReference>
<evidence type="ECO:0000313" key="6">
    <source>
        <dbReference type="Proteomes" id="UP000000925"/>
    </source>
</evidence>
<dbReference type="KEGG" id="caa:Caka_2825"/>
<dbReference type="eggNOG" id="COG2207">
    <property type="taxonomic scope" value="Bacteria"/>
</dbReference>
<dbReference type="PRINTS" id="PR00032">
    <property type="entry name" value="HTHARAC"/>
</dbReference>
<dbReference type="Pfam" id="PF13377">
    <property type="entry name" value="Peripla_BP_3"/>
    <property type="match status" value="1"/>
</dbReference>
<gene>
    <name evidence="5" type="ordered locus">Caka_2825</name>
</gene>
<dbReference type="SUPFAM" id="SSF53822">
    <property type="entry name" value="Periplasmic binding protein-like I"/>
    <property type="match status" value="1"/>
</dbReference>
<evidence type="ECO:0000259" key="4">
    <source>
        <dbReference type="PROSITE" id="PS01124"/>
    </source>
</evidence>
<evidence type="ECO:0000256" key="2">
    <source>
        <dbReference type="ARBA" id="ARBA00023125"/>
    </source>
</evidence>
<dbReference type="GO" id="GO:0003700">
    <property type="term" value="F:DNA-binding transcription factor activity"/>
    <property type="evidence" value="ECO:0007669"/>
    <property type="project" value="InterPro"/>
</dbReference>
<dbReference type="OrthoDB" id="667031at2"/>
<evidence type="ECO:0000313" key="5">
    <source>
        <dbReference type="EMBL" id="ADE55838.1"/>
    </source>
</evidence>
<dbReference type="PANTHER" id="PTHR30146:SF24">
    <property type="entry name" value="XYLOSE OPERON REGULATORY PROTEIN"/>
    <property type="match status" value="1"/>
</dbReference>
<dbReference type="HOGENOM" id="CLU_042405_1_0_0"/>
<dbReference type="InterPro" id="IPR018060">
    <property type="entry name" value="HTH_AraC"/>
</dbReference>
<organism evidence="5 6">
    <name type="scientific">Coraliomargarita akajimensis (strain DSM 45221 / IAM 15411 / JCM 23193 / KCTC 12865 / 04OKA010-24)</name>
    <dbReference type="NCBI Taxonomy" id="583355"/>
    <lineage>
        <taxon>Bacteria</taxon>
        <taxon>Pseudomonadati</taxon>
        <taxon>Verrucomicrobiota</taxon>
        <taxon>Opitutia</taxon>
        <taxon>Puniceicoccales</taxon>
        <taxon>Coraliomargaritaceae</taxon>
        <taxon>Coraliomargarita</taxon>
    </lineage>
</organism>
<dbReference type="SUPFAM" id="SSF46689">
    <property type="entry name" value="Homeodomain-like"/>
    <property type="match status" value="1"/>
</dbReference>
<keyword evidence="3" id="KW-0804">Transcription</keyword>
<dbReference type="PANTHER" id="PTHR30146">
    <property type="entry name" value="LACI-RELATED TRANSCRIPTIONAL REPRESSOR"/>
    <property type="match status" value="1"/>
</dbReference>
<accession>D5EQM4</accession>
<dbReference type="InterPro" id="IPR009057">
    <property type="entry name" value="Homeodomain-like_sf"/>
</dbReference>
<reference evidence="5 6" key="1">
    <citation type="journal article" date="2010" name="Stand. Genomic Sci.">
        <title>Complete genome sequence of Coraliomargarita akajimensis type strain (04OKA010-24).</title>
        <authorList>
            <person name="Mavromatis K."/>
            <person name="Abt B."/>
            <person name="Brambilla E."/>
            <person name="Lapidus A."/>
            <person name="Copeland A."/>
            <person name="Deshpande S."/>
            <person name="Nolan M."/>
            <person name="Lucas S."/>
            <person name="Tice H."/>
            <person name="Cheng J.F."/>
            <person name="Han C."/>
            <person name="Detter J.C."/>
            <person name="Woyke T."/>
            <person name="Goodwin L."/>
            <person name="Pitluck S."/>
            <person name="Held B."/>
            <person name="Brettin T."/>
            <person name="Tapia R."/>
            <person name="Ivanova N."/>
            <person name="Mikhailova N."/>
            <person name="Pati A."/>
            <person name="Liolios K."/>
            <person name="Chen A."/>
            <person name="Palaniappan K."/>
            <person name="Land M."/>
            <person name="Hauser L."/>
            <person name="Chang Y.J."/>
            <person name="Jeffries C.D."/>
            <person name="Rohde M."/>
            <person name="Goker M."/>
            <person name="Bristow J."/>
            <person name="Eisen J.A."/>
            <person name="Markowitz V."/>
            <person name="Hugenholtz P."/>
            <person name="Klenk H.P."/>
            <person name="Kyrpides N.C."/>
        </authorList>
    </citation>
    <scope>NUCLEOTIDE SEQUENCE [LARGE SCALE GENOMIC DNA]</scope>
    <source>
        <strain evidence="6">DSM 45221 / IAM 15411 / JCM 23193 / KCTC 12865</strain>
    </source>
</reference>
<protein>
    <submittedName>
        <fullName evidence="5">Transcriptional regulator, AraC family</fullName>
    </submittedName>
</protein>
<dbReference type="EMBL" id="CP001998">
    <property type="protein sequence ID" value="ADE55838.1"/>
    <property type="molecule type" value="Genomic_DNA"/>
</dbReference>